<sequence>MPRPDSALGHGRAPRLGSKGSVSEASEPRGSKVEDVSEIARRFEHHLNGLAATFYQLQTHKHEHAELLPLGTTFCMRPSKALDVAKQHAIRRLSENSPHVNHAMFQDLIVDSDEWQNGELALVNAQGSSEKAREILKRQYKAQFIRLDKAGNGHLEEEDLMAVMQTFNRGWELEDIHALLREVNRHVGKADKITSPGHLTHAGSARNLGRHHESIDLDGFIALVSDDQLSEGSLLCLGPAARGLTHVADVDMFIHSKIRSPRKSGIKRDCKILREALKMENNYNLYKDDGHWNQGGNAIKGPTGRMALLADVVPGIVIVMNALVLGLSSDIAEDHLVWKAFNIFFLAFYTLEFIVKVYLFGWRWFFLGDEWAWNYFDVFCLALSWVEEVITWILTAVNNGQSVDLNTMVFIRMLRLTRLVRLVRTLRFEIFYELKMMVLGVVSGMRVLIWAMVLLLVIIYTTGVAAKNVFGQEEPEFETVPAAMFTLFRCFTDGCESYDGKPLMERMRPKYGVLLVVSYVCMFMLVCLGVFNLIMAIFLENVVANQLQRKLMGIDNTANKMEVDIKDSLLRLVLRSKTNGVPEEVEEDLRAISQTFHRRDARVRAMFETLSSSQVVITKPAFLSWLQDKEFISVLKEADIETANQAGIFECLDADMSGWLTMDEIYNGLMRLRGPVAKSEIVGFCLRLRHVAQIVHSMSD</sequence>
<keyword evidence="5 7" id="KW-0472">Membrane</keyword>
<dbReference type="InterPro" id="IPR043203">
    <property type="entry name" value="VGCC_Ca_Na"/>
</dbReference>
<feature type="transmembrane region" description="Helical" evidence="7">
    <location>
        <begin position="308"/>
        <end position="328"/>
    </location>
</feature>
<evidence type="ECO:0000256" key="5">
    <source>
        <dbReference type="ARBA" id="ARBA00023136"/>
    </source>
</evidence>
<dbReference type="Proteomes" id="UP001642484">
    <property type="component" value="Unassembled WGS sequence"/>
</dbReference>
<evidence type="ECO:0000256" key="2">
    <source>
        <dbReference type="ARBA" id="ARBA00022692"/>
    </source>
</evidence>
<name>A0ABP0MF04_9DINO</name>
<feature type="transmembrane region" description="Helical" evidence="7">
    <location>
        <begin position="511"/>
        <end position="539"/>
    </location>
</feature>
<dbReference type="InterPro" id="IPR005821">
    <property type="entry name" value="Ion_trans_dom"/>
</dbReference>
<feature type="region of interest" description="Disordered" evidence="6">
    <location>
        <begin position="1"/>
        <end position="34"/>
    </location>
</feature>
<dbReference type="PROSITE" id="PS50222">
    <property type="entry name" value="EF_HAND_2"/>
    <property type="match status" value="1"/>
</dbReference>
<feature type="domain" description="EF-hand" evidence="8">
    <location>
        <begin position="135"/>
        <end position="170"/>
    </location>
</feature>
<organism evidence="9 10">
    <name type="scientific">Durusdinium trenchii</name>
    <dbReference type="NCBI Taxonomy" id="1381693"/>
    <lineage>
        <taxon>Eukaryota</taxon>
        <taxon>Sar</taxon>
        <taxon>Alveolata</taxon>
        <taxon>Dinophyceae</taxon>
        <taxon>Suessiales</taxon>
        <taxon>Symbiodiniaceae</taxon>
        <taxon>Durusdinium</taxon>
    </lineage>
</organism>
<feature type="transmembrane region" description="Helical" evidence="7">
    <location>
        <begin position="436"/>
        <end position="460"/>
    </location>
</feature>
<dbReference type="Gene3D" id="1.10.287.70">
    <property type="match status" value="1"/>
</dbReference>
<dbReference type="PROSITE" id="PS00018">
    <property type="entry name" value="EF_HAND_1"/>
    <property type="match status" value="1"/>
</dbReference>
<reference evidence="9 10" key="1">
    <citation type="submission" date="2024-02" db="EMBL/GenBank/DDBJ databases">
        <authorList>
            <person name="Chen Y."/>
            <person name="Shah S."/>
            <person name="Dougan E. K."/>
            <person name="Thang M."/>
            <person name="Chan C."/>
        </authorList>
    </citation>
    <scope>NUCLEOTIDE SEQUENCE [LARGE SCALE GENOMIC DNA]</scope>
</reference>
<dbReference type="SUPFAM" id="SSF47473">
    <property type="entry name" value="EF-hand"/>
    <property type="match status" value="1"/>
</dbReference>
<evidence type="ECO:0000256" key="1">
    <source>
        <dbReference type="ARBA" id="ARBA00004141"/>
    </source>
</evidence>
<evidence type="ECO:0000259" key="8">
    <source>
        <dbReference type="PROSITE" id="PS50222"/>
    </source>
</evidence>
<comment type="caution">
    <text evidence="9">The sequence shown here is derived from an EMBL/GenBank/DDBJ whole genome shotgun (WGS) entry which is preliminary data.</text>
</comment>
<dbReference type="Gene3D" id="1.10.238.10">
    <property type="entry name" value="EF-hand"/>
    <property type="match status" value="1"/>
</dbReference>
<dbReference type="PANTHER" id="PTHR10037:SF62">
    <property type="entry name" value="SODIUM CHANNEL PROTEIN 60E"/>
    <property type="match status" value="1"/>
</dbReference>
<evidence type="ECO:0000256" key="6">
    <source>
        <dbReference type="SAM" id="MobiDB-lite"/>
    </source>
</evidence>
<keyword evidence="2 7" id="KW-0812">Transmembrane</keyword>
<keyword evidence="3" id="KW-0106">Calcium</keyword>
<dbReference type="InterPro" id="IPR002048">
    <property type="entry name" value="EF_hand_dom"/>
</dbReference>
<dbReference type="InterPro" id="IPR027359">
    <property type="entry name" value="Volt_channel_dom_sf"/>
</dbReference>
<dbReference type="PANTHER" id="PTHR10037">
    <property type="entry name" value="VOLTAGE-GATED CATION CHANNEL CALCIUM AND SODIUM"/>
    <property type="match status" value="1"/>
</dbReference>
<dbReference type="Pfam" id="PF00520">
    <property type="entry name" value="Ion_trans"/>
    <property type="match status" value="1"/>
</dbReference>
<gene>
    <name evidence="9" type="ORF">CCMP2556_LOCUS25412</name>
</gene>
<evidence type="ECO:0000313" key="9">
    <source>
        <dbReference type="EMBL" id="CAK9049746.1"/>
    </source>
</evidence>
<dbReference type="SUPFAM" id="SSF81324">
    <property type="entry name" value="Voltage-gated potassium channels"/>
    <property type="match status" value="1"/>
</dbReference>
<feature type="transmembrane region" description="Helical" evidence="7">
    <location>
        <begin position="340"/>
        <end position="360"/>
    </location>
</feature>
<dbReference type="InterPro" id="IPR011992">
    <property type="entry name" value="EF-hand-dom_pair"/>
</dbReference>
<dbReference type="Gene3D" id="1.20.120.350">
    <property type="entry name" value="Voltage-gated potassium channels. Chain C"/>
    <property type="match status" value="1"/>
</dbReference>
<keyword evidence="4 7" id="KW-1133">Transmembrane helix</keyword>
<comment type="subcellular location">
    <subcellularLocation>
        <location evidence="1">Membrane</location>
        <topology evidence="1">Multi-pass membrane protein</topology>
    </subcellularLocation>
</comment>
<keyword evidence="10" id="KW-1185">Reference proteome</keyword>
<evidence type="ECO:0000256" key="4">
    <source>
        <dbReference type="ARBA" id="ARBA00022989"/>
    </source>
</evidence>
<accession>A0ABP0MF04</accession>
<evidence type="ECO:0000313" key="10">
    <source>
        <dbReference type="Proteomes" id="UP001642484"/>
    </source>
</evidence>
<evidence type="ECO:0000256" key="7">
    <source>
        <dbReference type="SAM" id="Phobius"/>
    </source>
</evidence>
<dbReference type="InterPro" id="IPR018247">
    <property type="entry name" value="EF_Hand_1_Ca_BS"/>
</dbReference>
<dbReference type="EMBL" id="CAXAMN010017113">
    <property type="protein sequence ID" value="CAK9049746.1"/>
    <property type="molecule type" value="Genomic_DNA"/>
</dbReference>
<proteinExistence type="predicted"/>
<protein>
    <recommendedName>
        <fullName evidence="8">EF-hand domain-containing protein</fullName>
    </recommendedName>
</protein>
<evidence type="ECO:0000256" key="3">
    <source>
        <dbReference type="ARBA" id="ARBA00022837"/>
    </source>
</evidence>